<dbReference type="PROSITE" id="PS51935">
    <property type="entry name" value="NLPC_P60"/>
    <property type="match status" value="1"/>
</dbReference>
<dbReference type="AlphaFoldDB" id="A0A926Q5I5"/>
<feature type="region of interest" description="Disordered" evidence="5">
    <location>
        <begin position="74"/>
        <end position="93"/>
    </location>
</feature>
<dbReference type="InterPro" id="IPR038765">
    <property type="entry name" value="Papain-like_cys_pep_sf"/>
</dbReference>
<dbReference type="RefSeq" id="WP_187967135.1">
    <property type="nucleotide sequence ID" value="NZ_JACVDC010000084.1"/>
</dbReference>
<dbReference type="InterPro" id="IPR051202">
    <property type="entry name" value="Peptidase_C40"/>
</dbReference>
<dbReference type="PROSITE" id="PS51257">
    <property type="entry name" value="PROKAR_LIPOPROTEIN"/>
    <property type="match status" value="1"/>
</dbReference>
<dbReference type="GO" id="GO:0008234">
    <property type="term" value="F:cysteine-type peptidase activity"/>
    <property type="evidence" value="ECO:0007669"/>
    <property type="project" value="UniProtKB-KW"/>
</dbReference>
<dbReference type="SUPFAM" id="SSF54001">
    <property type="entry name" value="Cysteine proteinases"/>
    <property type="match status" value="1"/>
</dbReference>
<keyword evidence="3" id="KW-0378">Hydrolase</keyword>
<name>A0A926Q5I5_9FLAO</name>
<dbReference type="PANTHER" id="PTHR47053:SF1">
    <property type="entry name" value="MUREIN DD-ENDOPEPTIDASE MEPH-RELATED"/>
    <property type="match status" value="1"/>
</dbReference>
<dbReference type="InterPro" id="IPR000064">
    <property type="entry name" value="NLP_P60_dom"/>
</dbReference>
<evidence type="ECO:0000259" key="6">
    <source>
        <dbReference type="PROSITE" id="PS51935"/>
    </source>
</evidence>
<dbReference type="Pfam" id="PF00877">
    <property type="entry name" value="NLPC_P60"/>
    <property type="match status" value="1"/>
</dbReference>
<protein>
    <submittedName>
        <fullName evidence="7">C40 family peptidase</fullName>
    </submittedName>
</protein>
<evidence type="ECO:0000313" key="7">
    <source>
        <dbReference type="EMBL" id="MBC9798010.1"/>
    </source>
</evidence>
<accession>A0A926Q5I5</accession>
<evidence type="ECO:0000256" key="1">
    <source>
        <dbReference type="ARBA" id="ARBA00007074"/>
    </source>
</evidence>
<gene>
    <name evidence="7" type="ORF">IBL28_18705</name>
</gene>
<proteinExistence type="inferred from homology"/>
<dbReference type="Proteomes" id="UP000653730">
    <property type="component" value="Unassembled WGS sequence"/>
</dbReference>
<organism evidence="7 8">
    <name type="scientific">Sinomicrobium weinanense</name>
    <dbReference type="NCBI Taxonomy" id="2842200"/>
    <lineage>
        <taxon>Bacteria</taxon>
        <taxon>Pseudomonadati</taxon>
        <taxon>Bacteroidota</taxon>
        <taxon>Flavobacteriia</taxon>
        <taxon>Flavobacteriales</taxon>
        <taxon>Flavobacteriaceae</taxon>
        <taxon>Sinomicrobium</taxon>
    </lineage>
</organism>
<keyword evidence="4" id="KW-0788">Thiol protease</keyword>
<keyword evidence="2" id="KW-0645">Protease</keyword>
<sequence length="321" mass="36122">MTRRVLVGLWLVVLGVSCKSSQLGIIPITDEQVQIEFGELGDLEEEEKEPSEEEEEETMAIEAITDEDVQEELGGTGYTASTPPPPRTSPATTTTVAMPEEEPINAAILLEGGQVVLENEETAIELEEVEVVGIVHPTQYPLAPIEPEQLAFLGSHGAKSAPLLKEVKVRSYSPLTIEDKIFFAKQLKVKPLEIKDAQLYSYIKDRLGDQFQKGRLDHLTLMQNLYGKVYDVNFPRTASKAILRNYTEGKIHYTKDMKEGDLLFFRLTKSRRLYTHVGIYLQNKRFLTVTPSGGVEIASLKDRLWKGAYIGRGRVKNMKRR</sequence>
<keyword evidence="8" id="KW-1185">Reference proteome</keyword>
<evidence type="ECO:0000313" key="8">
    <source>
        <dbReference type="Proteomes" id="UP000653730"/>
    </source>
</evidence>
<evidence type="ECO:0000256" key="3">
    <source>
        <dbReference type="ARBA" id="ARBA00022801"/>
    </source>
</evidence>
<dbReference type="GO" id="GO:0006508">
    <property type="term" value="P:proteolysis"/>
    <property type="evidence" value="ECO:0007669"/>
    <property type="project" value="UniProtKB-KW"/>
</dbReference>
<dbReference type="Gene3D" id="3.90.1720.10">
    <property type="entry name" value="endopeptidase domain like (from Nostoc punctiforme)"/>
    <property type="match status" value="1"/>
</dbReference>
<evidence type="ECO:0000256" key="2">
    <source>
        <dbReference type="ARBA" id="ARBA00022670"/>
    </source>
</evidence>
<feature type="domain" description="NlpC/P60" evidence="6">
    <location>
        <begin position="187"/>
        <end position="316"/>
    </location>
</feature>
<dbReference type="EMBL" id="JACVDC010000084">
    <property type="protein sequence ID" value="MBC9798010.1"/>
    <property type="molecule type" value="Genomic_DNA"/>
</dbReference>
<reference evidence="7 8" key="1">
    <citation type="submission" date="2020-09" db="EMBL/GenBank/DDBJ databases">
        <title>Sinomicrobium weinanense sp. nov., a halophilic bacteria isolated from saline-alkali soil.</title>
        <authorList>
            <person name="Wu P."/>
            <person name="Ren H."/>
            <person name="Mei Y."/>
            <person name="Liang Y."/>
            <person name="Chen Z."/>
        </authorList>
    </citation>
    <scope>NUCLEOTIDE SEQUENCE [LARGE SCALE GENOMIC DNA]</scope>
    <source>
        <strain evidence="7 8">FJxs</strain>
    </source>
</reference>
<dbReference type="PANTHER" id="PTHR47053">
    <property type="entry name" value="MUREIN DD-ENDOPEPTIDASE MEPH-RELATED"/>
    <property type="match status" value="1"/>
</dbReference>
<comment type="similarity">
    <text evidence="1">Belongs to the peptidase C40 family.</text>
</comment>
<evidence type="ECO:0000256" key="4">
    <source>
        <dbReference type="ARBA" id="ARBA00022807"/>
    </source>
</evidence>
<comment type="caution">
    <text evidence="7">The sequence shown here is derived from an EMBL/GenBank/DDBJ whole genome shotgun (WGS) entry which is preliminary data.</text>
</comment>
<evidence type="ECO:0000256" key="5">
    <source>
        <dbReference type="SAM" id="MobiDB-lite"/>
    </source>
</evidence>